<gene>
    <name evidence="1" type="ORF">Anapl_15236</name>
</gene>
<organism evidence="1 2">
    <name type="scientific">Anas platyrhynchos</name>
    <name type="common">Mallard</name>
    <name type="synonym">Anas boschas</name>
    <dbReference type="NCBI Taxonomy" id="8839"/>
    <lineage>
        <taxon>Eukaryota</taxon>
        <taxon>Metazoa</taxon>
        <taxon>Chordata</taxon>
        <taxon>Craniata</taxon>
        <taxon>Vertebrata</taxon>
        <taxon>Euteleostomi</taxon>
        <taxon>Archelosauria</taxon>
        <taxon>Archosauria</taxon>
        <taxon>Dinosauria</taxon>
        <taxon>Saurischia</taxon>
        <taxon>Theropoda</taxon>
        <taxon>Coelurosauria</taxon>
        <taxon>Aves</taxon>
        <taxon>Neognathae</taxon>
        <taxon>Galloanserae</taxon>
        <taxon>Anseriformes</taxon>
        <taxon>Anatidae</taxon>
        <taxon>Anatinae</taxon>
        <taxon>Anas</taxon>
    </lineage>
</organism>
<evidence type="ECO:0000313" key="2">
    <source>
        <dbReference type="Proteomes" id="UP000296049"/>
    </source>
</evidence>
<dbReference type="Proteomes" id="UP000296049">
    <property type="component" value="Unassembled WGS sequence"/>
</dbReference>
<accession>R0J7F9</accession>
<name>R0J7F9_ANAPL</name>
<sequence length="229" mass="24437">MSLCTGVRRRKPLWDCLCRLAEVNASSMQMLIAYSRNGHGTDSLRGEAPALIGAFGAIVCGILGNLVGVAGTPSQGTWLAVEATSKRKFAPNSAFVACNVEVVIILVSPQGRCRTAAIAWGGQNLLVPWRRSTQLPSCIGTHYFYMTSLSVQDLHSSQLWRSRDVLVVRTWCCGGLDASREPITSCKAVPALSDLKSGSIASSLEAVESANCKAAPSRSLPELSSFTPH</sequence>
<keyword evidence="2" id="KW-1185">Reference proteome</keyword>
<dbReference type="AlphaFoldDB" id="R0J7F9"/>
<protein>
    <submittedName>
        <fullName evidence="1">Uncharacterized protein</fullName>
    </submittedName>
</protein>
<reference evidence="2" key="1">
    <citation type="journal article" date="2013" name="Nat. Genet.">
        <title>The duck genome and transcriptome provide insight into an avian influenza virus reservoir species.</title>
        <authorList>
            <person name="Huang Y."/>
            <person name="Li Y."/>
            <person name="Burt D.W."/>
            <person name="Chen H."/>
            <person name="Zhang Y."/>
            <person name="Qian W."/>
            <person name="Kim H."/>
            <person name="Gan S."/>
            <person name="Zhao Y."/>
            <person name="Li J."/>
            <person name="Yi K."/>
            <person name="Feng H."/>
            <person name="Zhu P."/>
            <person name="Li B."/>
            <person name="Liu Q."/>
            <person name="Fairley S."/>
            <person name="Magor K.E."/>
            <person name="Du Z."/>
            <person name="Hu X."/>
            <person name="Goodman L."/>
            <person name="Tafer H."/>
            <person name="Vignal A."/>
            <person name="Lee T."/>
            <person name="Kim K.W."/>
            <person name="Sheng Z."/>
            <person name="An Y."/>
            <person name="Searle S."/>
            <person name="Herrero J."/>
            <person name="Groenen M.A."/>
            <person name="Crooijmans R.P."/>
            <person name="Faraut T."/>
            <person name="Cai Q."/>
            <person name="Webster R.G."/>
            <person name="Aldridge J.R."/>
            <person name="Warren W.C."/>
            <person name="Bartschat S."/>
            <person name="Kehr S."/>
            <person name="Marz M."/>
            <person name="Stadler P.F."/>
            <person name="Smith J."/>
            <person name="Kraus R.H."/>
            <person name="Zhao Y."/>
            <person name="Ren L."/>
            <person name="Fei J."/>
            <person name="Morisson M."/>
            <person name="Kaiser P."/>
            <person name="Griffin D.K."/>
            <person name="Rao M."/>
            <person name="Pitel F."/>
            <person name="Wang J."/>
            <person name="Li N."/>
        </authorList>
    </citation>
    <scope>NUCLEOTIDE SEQUENCE [LARGE SCALE GENOMIC DNA]</scope>
</reference>
<dbReference type="EMBL" id="KB748974">
    <property type="protein sequence ID" value="EOA93105.1"/>
    <property type="molecule type" value="Genomic_DNA"/>
</dbReference>
<evidence type="ECO:0000313" key="1">
    <source>
        <dbReference type="EMBL" id="EOA93105.1"/>
    </source>
</evidence>
<proteinExistence type="predicted"/>